<feature type="transmembrane region" description="Helical" evidence="2">
    <location>
        <begin position="118"/>
        <end position="139"/>
    </location>
</feature>
<sequence length="284" mass="32862">METVWKFTLIDAIFSSVGVFICGIGIFILVKVKKNRIDRTQWYIITNLCIFDVCSCVTIAISSSLYLSNSMRQLSILNIFQYIFILGYYEATLWLVFDRYLHIKLNLKYHQYWSKKKTAAFTLILWFFSILASILFEVFKIQCVYSILVLFDIIIIISSTLVYGFALKVYRSSKLKKRSFNARRPVFKGLLVSSLILFSYALLVVIPDILTLCTYNSMNSWNSYKFSYINCSYIVAMWFDAVVYVVVSPQSLIFLKNRRLSFWSSSTTSKSKNSGKPSVVSIAK</sequence>
<protein>
    <submittedName>
        <fullName evidence="4">Uncharacterized protein LOC136079281</fullName>
    </submittedName>
</protein>
<name>A0ABM4BPN7_HYDVU</name>
<feature type="transmembrane region" description="Helical" evidence="2">
    <location>
        <begin position="42"/>
        <end position="67"/>
    </location>
</feature>
<feature type="transmembrane region" description="Helical" evidence="2">
    <location>
        <begin position="226"/>
        <end position="247"/>
    </location>
</feature>
<feature type="transmembrane region" description="Helical" evidence="2">
    <location>
        <begin position="145"/>
        <end position="166"/>
    </location>
</feature>
<feature type="transmembrane region" description="Helical" evidence="2">
    <location>
        <begin position="79"/>
        <end position="97"/>
    </location>
</feature>
<keyword evidence="3" id="KW-1185">Reference proteome</keyword>
<dbReference type="Proteomes" id="UP001652625">
    <property type="component" value="Chromosome 04"/>
</dbReference>
<feature type="transmembrane region" description="Helical" evidence="2">
    <location>
        <begin position="12"/>
        <end position="30"/>
    </location>
</feature>
<evidence type="ECO:0000313" key="3">
    <source>
        <dbReference type="Proteomes" id="UP001652625"/>
    </source>
</evidence>
<evidence type="ECO:0000256" key="2">
    <source>
        <dbReference type="SAM" id="Phobius"/>
    </source>
</evidence>
<accession>A0ABM4BPN7</accession>
<feature type="region of interest" description="Disordered" evidence="1">
    <location>
        <begin position="265"/>
        <end position="284"/>
    </location>
</feature>
<feature type="compositionally biased region" description="Low complexity" evidence="1">
    <location>
        <begin position="265"/>
        <end position="278"/>
    </location>
</feature>
<evidence type="ECO:0000256" key="1">
    <source>
        <dbReference type="SAM" id="MobiDB-lite"/>
    </source>
</evidence>
<dbReference type="SUPFAM" id="SSF81321">
    <property type="entry name" value="Family A G protein-coupled receptor-like"/>
    <property type="match status" value="1"/>
</dbReference>
<reference evidence="4" key="1">
    <citation type="submission" date="2025-08" db="UniProtKB">
        <authorList>
            <consortium name="RefSeq"/>
        </authorList>
    </citation>
    <scope>IDENTIFICATION</scope>
</reference>
<organism evidence="3 4">
    <name type="scientific">Hydra vulgaris</name>
    <name type="common">Hydra</name>
    <name type="synonym">Hydra attenuata</name>
    <dbReference type="NCBI Taxonomy" id="6087"/>
    <lineage>
        <taxon>Eukaryota</taxon>
        <taxon>Metazoa</taxon>
        <taxon>Cnidaria</taxon>
        <taxon>Hydrozoa</taxon>
        <taxon>Hydroidolina</taxon>
        <taxon>Anthoathecata</taxon>
        <taxon>Aplanulata</taxon>
        <taxon>Hydridae</taxon>
        <taxon>Hydra</taxon>
    </lineage>
</organism>
<dbReference type="RefSeq" id="XP_065651085.1">
    <property type="nucleotide sequence ID" value="XM_065795013.1"/>
</dbReference>
<evidence type="ECO:0000313" key="4">
    <source>
        <dbReference type="RefSeq" id="XP_065651085.1"/>
    </source>
</evidence>
<dbReference type="Gene3D" id="1.20.1070.10">
    <property type="entry name" value="Rhodopsin 7-helix transmembrane proteins"/>
    <property type="match status" value="1"/>
</dbReference>
<gene>
    <name evidence="4" type="primary">LOC136079281</name>
</gene>
<keyword evidence="2" id="KW-1133">Transmembrane helix</keyword>
<feature type="transmembrane region" description="Helical" evidence="2">
    <location>
        <begin position="186"/>
        <end position="206"/>
    </location>
</feature>
<keyword evidence="2" id="KW-0812">Transmembrane</keyword>
<keyword evidence="2" id="KW-0472">Membrane</keyword>
<dbReference type="GeneID" id="136079281"/>
<proteinExistence type="predicted"/>